<keyword evidence="6" id="KW-1185">Reference proteome</keyword>
<reference evidence="5" key="1">
    <citation type="submission" date="2022-08" db="EMBL/GenBank/DDBJ databases">
        <title>Mycobacterium kiyosense sp. nov., scotochromogenic slow-glowing species isolated from respiratory specimens.</title>
        <authorList>
            <person name="Fukano H."/>
            <person name="Kazumi Y."/>
            <person name="Sakagami N."/>
            <person name="Ato M."/>
            <person name="Mitarai S."/>
            <person name="Hoshino Y."/>
        </authorList>
    </citation>
    <scope>NUCLEOTIDE SEQUENCE</scope>
    <source>
        <strain evidence="5">1413</strain>
        <strain evidence="4">SRL2020-028</strain>
    </source>
</reference>
<dbReference type="InterPro" id="IPR002347">
    <property type="entry name" value="SDR_fam"/>
</dbReference>
<name>A0A9P3Q2Q3_9MYCO</name>
<feature type="region of interest" description="Disordered" evidence="3">
    <location>
        <begin position="37"/>
        <end position="59"/>
    </location>
</feature>
<dbReference type="GO" id="GO:0016491">
    <property type="term" value="F:oxidoreductase activity"/>
    <property type="evidence" value="ECO:0007669"/>
    <property type="project" value="UniProtKB-KW"/>
</dbReference>
<dbReference type="EMBL" id="BRZI01000008">
    <property type="protein sequence ID" value="GLD29841.1"/>
    <property type="molecule type" value="Genomic_DNA"/>
</dbReference>
<evidence type="ECO:0000256" key="2">
    <source>
        <dbReference type="ARBA" id="ARBA00023002"/>
    </source>
</evidence>
<dbReference type="PANTHER" id="PTHR45024:SF2">
    <property type="entry name" value="SCP2 DOMAIN-CONTAINING PROTEIN"/>
    <property type="match status" value="1"/>
</dbReference>
<dbReference type="AlphaFoldDB" id="A0A9P3Q2Q3"/>
<proteinExistence type="inferred from homology"/>
<keyword evidence="2" id="KW-0560">Oxidoreductase</keyword>
<organism evidence="5 6">
    <name type="scientific">Mycobacterium kiyosense</name>
    <dbReference type="NCBI Taxonomy" id="2871094"/>
    <lineage>
        <taxon>Bacteria</taxon>
        <taxon>Bacillati</taxon>
        <taxon>Actinomycetota</taxon>
        <taxon>Actinomycetes</taxon>
        <taxon>Mycobacteriales</taxon>
        <taxon>Mycobacteriaceae</taxon>
        <taxon>Mycobacterium</taxon>
    </lineage>
</organism>
<evidence type="ECO:0000256" key="1">
    <source>
        <dbReference type="ARBA" id="ARBA00006484"/>
    </source>
</evidence>
<sequence length="59" mass="5974">MIDFTGQVAIVTGAGRGLGRRYALELARRGATVVVSDLGGTMNGDGSDTSTTSAASTPW</sequence>
<evidence type="ECO:0008006" key="7">
    <source>
        <dbReference type="Google" id="ProtNLM"/>
    </source>
</evidence>
<dbReference type="Gene3D" id="3.40.50.720">
    <property type="entry name" value="NAD(P)-binding Rossmann-like Domain"/>
    <property type="match status" value="1"/>
</dbReference>
<dbReference type="Proteomes" id="UP001064782">
    <property type="component" value="Unassembled WGS sequence"/>
</dbReference>
<dbReference type="InterPro" id="IPR051687">
    <property type="entry name" value="Peroxisomal_Beta-Oxidation"/>
</dbReference>
<evidence type="ECO:0000256" key="3">
    <source>
        <dbReference type="SAM" id="MobiDB-lite"/>
    </source>
</evidence>
<protein>
    <recommendedName>
        <fullName evidence="7">SDR family NAD(P)-dependent oxidoreductase</fullName>
    </recommendedName>
</protein>
<dbReference type="PANTHER" id="PTHR45024">
    <property type="entry name" value="DEHYDROGENASES, SHORT CHAIN"/>
    <property type="match status" value="1"/>
</dbReference>
<evidence type="ECO:0000313" key="5">
    <source>
        <dbReference type="EMBL" id="GLD29841.1"/>
    </source>
</evidence>
<feature type="compositionally biased region" description="Low complexity" evidence="3">
    <location>
        <begin position="44"/>
        <end position="59"/>
    </location>
</feature>
<dbReference type="SUPFAM" id="SSF51735">
    <property type="entry name" value="NAD(P)-binding Rossmann-fold domains"/>
    <property type="match status" value="1"/>
</dbReference>
<comment type="caution">
    <text evidence="5">The sequence shown here is derived from an EMBL/GenBank/DDBJ whole genome shotgun (WGS) entry which is preliminary data.</text>
</comment>
<comment type="similarity">
    <text evidence="1">Belongs to the short-chain dehydrogenases/reductases (SDR) family.</text>
</comment>
<dbReference type="EMBL" id="BRXE01000006">
    <property type="protein sequence ID" value="GLB81847.1"/>
    <property type="molecule type" value="Genomic_DNA"/>
</dbReference>
<evidence type="ECO:0000313" key="6">
    <source>
        <dbReference type="Proteomes" id="UP001064782"/>
    </source>
</evidence>
<evidence type="ECO:0000313" key="4">
    <source>
        <dbReference type="EMBL" id="GLB81847.1"/>
    </source>
</evidence>
<dbReference type="Pfam" id="PF00106">
    <property type="entry name" value="adh_short"/>
    <property type="match status" value="1"/>
</dbReference>
<gene>
    <name evidence="5" type="ORF">Mkiyose1413_17240</name>
    <name evidence="4" type="ORF">SRL2020028_11030</name>
</gene>
<dbReference type="Proteomes" id="UP001165663">
    <property type="component" value="Unassembled WGS sequence"/>
</dbReference>
<dbReference type="InterPro" id="IPR036291">
    <property type="entry name" value="NAD(P)-bd_dom_sf"/>
</dbReference>
<accession>A0A9P3Q2Q3</accession>